<dbReference type="Pfam" id="PF08031">
    <property type="entry name" value="BBE"/>
    <property type="match status" value="1"/>
</dbReference>
<dbReference type="Proteomes" id="UP001148614">
    <property type="component" value="Unassembled WGS sequence"/>
</dbReference>
<protein>
    <recommendedName>
        <fullName evidence="1">Berberine/berberine-like domain-containing protein</fullName>
    </recommendedName>
</protein>
<evidence type="ECO:0000313" key="3">
    <source>
        <dbReference type="Proteomes" id="UP001148614"/>
    </source>
</evidence>
<keyword evidence="3" id="KW-1185">Reference proteome</keyword>
<dbReference type="Gene3D" id="3.40.462.20">
    <property type="match status" value="1"/>
</dbReference>
<dbReference type="GO" id="GO:0050660">
    <property type="term" value="F:flavin adenine dinucleotide binding"/>
    <property type="evidence" value="ECO:0007669"/>
    <property type="project" value="InterPro"/>
</dbReference>
<accession>A0A9W8NGW8</accession>
<dbReference type="AlphaFoldDB" id="A0A9W8NGW8"/>
<dbReference type="EMBL" id="JANPWZ010000470">
    <property type="protein sequence ID" value="KAJ3576535.1"/>
    <property type="molecule type" value="Genomic_DNA"/>
</dbReference>
<dbReference type="Gene3D" id="3.30.465.10">
    <property type="match status" value="1"/>
</dbReference>
<name>A0A9W8NGW8_9PEZI</name>
<comment type="caution">
    <text evidence="2">The sequence shown here is derived from an EMBL/GenBank/DDBJ whole genome shotgun (WGS) entry which is preliminary data.</text>
</comment>
<evidence type="ECO:0000313" key="2">
    <source>
        <dbReference type="EMBL" id="KAJ3576535.1"/>
    </source>
</evidence>
<dbReference type="GO" id="GO:0016491">
    <property type="term" value="F:oxidoreductase activity"/>
    <property type="evidence" value="ECO:0007669"/>
    <property type="project" value="InterPro"/>
</dbReference>
<proteinExistence type="predicted"/>
<gene>
    <name evidence="2" type="ORF">NPX13_g3664</name>
</gene>
<organism evidence="2 3">
    <name type="scientific">Xylaria arbuscula</name>
    <dbReference type="NCBI Taxonomy" id="114810"/>
    <lineage>
        <taxon>Eukaryota</taxon>
        <taxon>Fungi</taxon>
        <taxon>Dikarya</taxon>
        <taxon>Ascomycota</taxon>
        <taxon>Pezizomycotina</taxon>
        <taxon>Sordariomycetes</taxon>
        <taxon>Xylariomycetidae</taxon>
        <taxon>Xylariales</taxon>
        <taxon>Xylariaceae</taxon>
        <taxon>Xylaria</taxon>
    </lineage>
</organism>
<evidence type="ECO:0000259" key="1">
    <source>
        <dbReference type="Pfam" id="PF08031"/>
    </source>
</evidence>
<dbReference type="InterPro" id="IPR012951">
    <property type="entry name" value="BBE"/>
</dbReference>
<feature type="domain" description="Berberine/berberine-like" evidence="1">
    <location>
        <begin position="139"/>
        <end position="182"/>
    </location>
</feature>
<dbReference type="InterPro" id="IPR016169">
    <property type="entry name" value="FAD-bd_PCMH_sub2"/>
</dbReference>
<dbReference type="VEuPathDB" id="FungiDB:F4678DRAFT_442272"/>
<reference evidence="2" key="1">
    <citation type="submission" date="2022-07" db="EMBL/GenBank/DDBJ databases">
        <title>Genome Sequence of Xylaria arbuscula.</title>
        <authorList>
            <person name="Buettner E."/>
        </authorList>
    </citation>
    <scope>NUCLEOTIDE SEQUENCE</scope>
    <source>
        <strain evidence="2">VT107</strain>
    </source>
</reference>
<sequence length="198" mass="21957">MAELGIELNITTTMHSSYLDFYNSYFAEATTATPAAQITGGRLLPRALVESSSGALDIAQAFEKALDGGFAIVCDAINANQRHPHSNSVFPSWRSSLLHCIFVKTWDWSMPWSDMTAFQRNLTEVVMPEIESVTPGGGAYLNEANFQQPNWENEFYGDNYPRLKGIKSKVDPTGVFYSNTAVGSELWKEDLSGRLCQV</sequence>